<evidence type="ECO:0000256" key="2">
    <source>
        <dbReference type="ARBA" id="ARBA00022723"/>
    </source>
</evidence>
<name>A0A382THF8_9ZZZZ</name>
<evidence type="ECO:0000259" key="4">
    <source>
        <dbReference type="PROSITE" id="PS51007"/>
    </source>
</evidence>
<dbReference type="GO" id="GO:0009055">
    <property type="term" value="F:electron transfer activity"/>
    <property type="evidence" value="ECO:0007669"/>
    <property type="project" value="InterPro"/>
</dbReference>
<gene>
    <name evidence="5" type="ORF">METZ01_LOCUS374340</name>
</gene>
<dbReference type="InterPro" id="IPR011429">
    <property type="entry name" value="Cyt_c_Planctomycete-type"/>
</dbReference>
<dbReference type="SUPFAM" id="SSF46626">
    <property type="entry name" value="Cytochrome c"/>
    <property type="match status" value="1"/>
</dbReference>
<dbReference type="GO" id="GO:0020037">
    <property type="term" value="F:heme binding"/>
    <property type="evidence" value="ECO:0007669"/>
    <property type="project" value="InterPro"/>
</dbReference>
<proteinExistence type="predicted"/>
<dbReference type="AlphaFoldDB" id="A0A382THF8"/>
<evidence type="ECO:0000256" key="1">
    <source>
        <dbReference type="ARBA" id="ARBA00022617"/>
    </source>
</evidence>
<keyword evidence="2" id="KW-0479">Metal-binding</keyword>
<accession>A0A382THF8</accession>
<feature type="non-terminal residue" evidence="5">
    <location>
        <position position="153"/>
    </location>
</feature>
<protein>
    <recommendedName>
        <fullName evidence="4">Cytochrome c domain-containing protein</fullName>
    </recommendedName>
</protein>
<dbReference type="PROSITE" id="PS51007">
    <property type="entry name" value="CYTC"/>
    <property type="match status" value="1"/>
</dbReference>
<dbReference type="Pfam" id="PF07635">
    <property type="entry name" value="PSCyt1"/>
    <property type="match status" value="1"/>
</dbReference>
<evidence type="ECO:0000256" key="3">
    <source>
        <dbReference type="ARBA" id="ARBA00023004"/>
    </source>
</evidence>
<dbReference type="PANTHER" id="PTHR35889">
    <property type="entry name" value="CYCLOINULO-OLIGOSACCHARIDE FRUCTANOTRANSFERASE-RELATED"/>
    <property type="match status" value="1"/>
</dbReference>
<dbReference type="EMBL" id="UINC01136613">
    <property type="protein sequence ID" value="SVD21486.1"/>
    <property type="molecule type" value="Genomic_DNA"/>
</dbReference>
<reference evidence="5" key="1">
    <citation type="submission" date="2018-05" db="EMBL/GenBank/DDBJ databases">
        <authorList>
            <person name="Lanie J.A."/>
            <person name="Ng W.-L."/>
            <person name="Kazmierczak K.M."/>
            <person name="Andrzejewski T.M."/>
            <person name="Davidsen T.M."/>
            <person name="Wayne K.J."/>
            <person name="Tettelin H."/>
            <person name="Glass J.I."/>
            <person name="Rusch D."/>
            <person name="Podicherti R."/>
            <person name="Tsui H.-C.T."/>
            <person name="Winkler M.E."/>
        </authorList>
    </citation>
    <scope>NUCLEOTIDE SEQUENCE</scope>
</reference>
<dbReference type="PANTHER" id="PTHR35889:SF3">
    <property type="entry name" value="F-BOX DOMAIN-CONTAINING PROTEIN"/>
    <property type="match status" value="1"/>
</dbReference>
<keyword evidence="1" id="KW-0349">Heme</keyword>
<sequence length="153" mass="16494">MKNVIIVLSILISNIYGQVDYQTQVQTIFNENCTSCHINGGGYFGGLDLSTYDNLMSGNSDHGPVVTAGDGENSYIIQKLEGTAPEAQMPAQADPLPSDQIDLIAQWIDEGALETAASTDGLFFSEYIEGSSNNKALEIYNGTDVVVELSDYQ</sequence>
<keyword evidence="3" id="KW-0408">Iron</keyword>
<organism evidence="5">
    <name type="scientific">marine metagenome</name>
    <dbReference type="NCBI Taxonomy" id="408172"/>
    <lineage>
        <taxon>unclassified sequences</taxon>
        <taxon>metagenomes</taxon>
        <taxon>ecological metagenomes</taxon>
    </lineage>
</organism>
<dbReference type="InterPro" id="IPR009056">
    <property type="entry name" value="Cyt_c-like_dom"/>
</dbReference>
<dbReference type="InterPro" id="IPR036909">
    <property type="entry name" value="Cyt_c-like_dom_sf"/>
</dbReference>
<dbReference type="Gene3D" id="1.10.760.10">
    <property type="entry name" value="Cytochrome c-like domain"/>
    <property type="match status" value="1"/>
</dbReference>
<dbReference type="GO" id="GO:0046872">
    <property type="term" value="F:metal ion binding"/>
    <property type="evidence" value="ECO:0007669"/>
    <property type="project" value="UniProtKB-KW"/>
</dbReference>
<feature type="domain" description="Cytochrome c" evidence="4">
    <location>
        <begin position="20"/>
        <end position="112"/>
    </location>
</feature>
<evidence type="ECO:0000313" key="5">
    <source>
        <dbReference type="EMBL" id="SVD21486.1"/>
    </source>
</evidence>